<evidence type="ECO:0000313" key="2">
    <source>
        <dbReference type="EMBL" id="GLQ17383.1"/>
    </source>
</evidence>
<proteinExistence type="predicted"/>
<comment type="caution">
    <text evidence="2">The sequence shown here is derived from an EMBL/GenBank/DDBJ whole genome shotgun (WGS) entry which is preliminary data.</text>
</comment>
<sequence length="144" mass="15802">MEKRLNAAELEGLIEEICAPWVQELGIKVRELSESETQFVMPATEKILRHRGPNGGLVSGQALMAGSDTVSFLALSYLNGRFRNCVTVDMSTNFMRPLPEGNVIYKVTVLSNGKRLATTRVDIFAEGSEKVATTSTGVFAYIED</sequence>
<dbReference type="CDD" id="cd03443">
    <property type="entry name" value="PaaI_thioesterase"/>
    <property type="match status" value="1"/>
</dbReference>
<organism evidence="2 3">
    <name type="scientific">Maritalea porphyrae</name>
    <dbReference type="NCBI Taxonomy" id="880732"/>
    <lineage>
        <taxon>Bacteria</taxon>
        <taxon>Pseudomonadati</taxon>
        <taxon>Pseudomonadota</taxon>
        <taxon>Alphaproteobacteria</taxon>
        <taxon>Hyphomicrobiales</taxon>
        <taxon>Devosiaceae</taxon>
        <taxon>Maritalea</taxon>
    </lineage>
</organism>
<reference evidence="2" key="2">
    <citation type="submission" date="2023-01" db="EMBL/GenBank/DDBJ databases">
        <title>Draft genome sequence of Maritalea porphyrae strain NBRC 107169.</title>
        <authorList>
            <person name="Sun Q."/>
            <person name="Mori K."/>
        </authorList>
    </citation>
    <scope>NUCLEOTIDE SEQUENCE</scope>
    <source>
        <strain evidence="2">NBRC 107169</strain>
    </source>
</reference>
<evidence type="ECO:0000259" key="1">
    <source>
        <dbReference type="Pfam" id="PF13622"/>
    </source>
</evidence>
<reference evidence="2" key="1">
    <citation type="journal article" date="2014" name="Int. J. Syst. Evol. Microbiol.">
        <title>Complete genome of a new Firmicutes species belonging to the dominant human colonic microbiota ('Ruminococcus bicirculans') reveals two chromosomes and a selective capacity to utilize plant glucans.</title>
        <authorList>
            <consortium name="NISC Comparative Sequencing Program"/>
            <person name="Wegmann U."/>
            <person name="Louis P."/>
            <person name="Goesmann A."/>
            <person name="Henrissat B."/>
            <person name="Duncan S.H."/>
            <person name="Flint H.J."/>
        </authorList>
    </citation>
    <scope>NUCLEOTIDE SEQUENCE</scope>
    <source>
        <strain evidence="2">NBRC 107169</strain>
    </source>
</reference>
<dbReference type="InterPro" id="IPR029069">
    <property type="entry name" value="HotDog_dom_sf"/>
</dbReference>
<dbReference type="InterPro" id="IPR049449">
    <property type="entry name" value="TesB_ACOT8-like_N"/>
</dbReference>
<accession>A0ABQ5UQA3</accession>
<feature type="domain" description="Acyl-CoA thioesterase-like N-terminal HotDog" evidence="1">
    <location>
        <begin position="52"/>
        <end position="139"/>
    </location>
</feature>
<gene>
    <name evidence="2" type="ORF">GCM10007879_16320</name>
</gene>
<name>A0ABQ5UQA3_9HYPH</name>
<dbReference type="Pfam" id="PF13622">
    <property type="entry name" value="4HBT_3"/>
    <property type="match status" value="1"/>
</dbReference>
<dbReference type="EMBL" id="BSNI01000002">
    <property type="protein sequence ID" value="GLQ17383.1"/>
    <property type="molecule type" value="Genomic_DNA"/>
</dbReference>
<dbReference type="NCBIfam" id="TIGR00369">
    <property type="entry name" value="unchar_dom_1"/>
    <property type="match status" value="1"/>
</dbReference>
<dbReference type="SUPFAM" id="SSF54637">
    <property type="entry name" value="Thioesterase/thiol ester dehydrase-isomerase"/>
    <property type="match status" value="1"/>
</dbReference>
<dbReference type="Gene3D" id="3.10.129.10">
    <property type="entry name" value="Hotdog Thioesterase"/>
    <property type="match status" value="1"/>
</dbReference>
<dbReference type="InterPro" id="IPR003736">
    <property type="entry name" value="PAAI_dom"/>
</dbReference>
<dbReference type="RefSeq" id="WP_284363504.1">
    <property type="nucleotide sequence ID" value="NZ_BSNI01000002.1"/>
</dbReference>
<protein>
    <recommendedName>
        <fullName evidence="1">Acyl-CoA thioesterase-like N-terminal HotDog domain-containing protein</fullName>
    </recommendedName>
</protein>
<evidence type="ECO:0000313" key="3">
    <source>
        <dbReference type="Proteomes" id="UP001161405"/>
    </source>
</evidence>
<keyword evidence="3" id="KW-1185">Reference proteome</keyword>
<dbReference type="Proteomes" id="UP001161405">
    <property type="component" value="Unassembled WGS sequence"/>
</dbReference>